<dbReference type="AlphaFoldDB" id="A0A2M7EB48"/>
<comment type="function">
    <text evidence="1">Cell wall formation. Catalyzes epimerization of the terminal L-glutamate in UDP-N-acetyl-alpha-D-muramoyl-L-alanyl-L-glutamate.</text>
</comment>
<dbReference type="InterPro" id="IPR043689">
    <property type="entry name" value="MurL"/>
</dbReference>
<keyword evidence="1" id="KW-0132">Cell division</keyword>
<keyword evidence="1" id="KW-0573">Peptidoglycan synthesis</keyword>
<comment type="similarity">
    <text evidence="1">Belongs to the MurL family.</text>
</comment>
<evidence type="ECO:0000256" key="1">
    <source>
        <dbReference type="HAMAP-Rule" id="MF_02209"/>
    </source>
</evidence>
<dbReference type="GO" id="GO:0016855">
    <property type="term" value="F:racemase and epimerase activity, acting on amino acids and derivatives"/>
    <property type="evidence" value="ECO:0007669"/>
    <property type="project" value="UniProtKB-UniRule"/>
</dbReference>
<reference evidence="5" key="1">
    <citation type="submission" date="2017-09" db="EMBL/GenBank/DDBJ databases">
        <title>Depth-based differentiation of microbial function through sediment-hosted aquifers and enrichment of novel symbionts in the deep terrestrial subsurface.</title>
        <authorList>
            <person name="Probst A.J."/>
            <person name="Ladd B."/>
            <person name="Jarett J.K."/>
            <person name="Geller-Mcgrath D.E."/>
            <person name="Sieber C.M.K."/>
            <person name="Emerson J.B."/>
            <person name="Anantharaman K."/>
            <person name="Thomas B.C."/>
            <person name="Malmstrom R."/>
            <person name="Stieglmeier M."/>
            <person name="Klingl A."/>
            <person name="Woyke T."/>
            <person name="Ryan C.M."/>
            <person name="Banfield J.F."/>
        </authorList>
    </citation>
    <scope>NUCLEOTIDE SEQUENCE [LARGE SCALE GENOMIC DNA]</scope>
</reference>
<dbReference type="GO" id="GO:0071555">
    <property type="term" value="P:cell wall organization"/>
    <property type="evidence" value="ECO:0007669"/>
    <property type="project" value="UniProtKB-KW"/>
</dbReference>
<comment type="catalytic activity">
    <reaction evidence="1">
        <text>UDP-N-acetyl-alpha-D-muramoyl-L-alanyl-L-glutamate + ATP + H2O = UDP-N-acetyl-alpha-D-muramoyl-L-alanyl-D-glutamate + AMP + diphosphate + H(+)</text>
        <dbReference type="Rhea" id="RHEA:58812"/>
        <dbReference type="ChEBI" id="CHEBI:15377"/>
        <dbReference type="ChEBI" id="CHEBI:15378"/>
        <dbReference type="ChEBI" id="CHEBI:30616"/>
        <dbReference type="ChEBI" id="CHEBI:33019"/>
        <dbReference type="ChEBI" id="CHEBI:83900"/>
        <dbReference type="ChEBI" id="CHEBI:142725"/>
        <dbReference type="ChEBI" id="CHEBI:456215"/>
        <dbReference type="EC" id="5.1.1.23"/>
    </reaction>
</comment>
<dbReference type="Pfam" id="PF26299">
    <property type="entry name" value="MurL_N"/>
    <property type="match status" value="1"/>
</dbReference>
<dbReference type="GO" id="GO:0009252">
    <property type="term" value="P:peptidoglycan biosynthetic process"/>
    <property type="evidence" value="ECO:0007669"/>
    <property type="project" value="UniProtKB-UniRule"/>
</dbReference>
<evidence type="ECO:0000313" key="5">
    <source>
        <dbReference type="Proteomes" id="UP000230766"/>
    </source>
</evidence>
<keyword evidence="1" id="KW-0133">Cell shape</keyword>
<dbReference type="InterPro" id="IPR058741">
    <property type="entry name" value="MurL_C"/>
</dbReference>
<dbReference type="InterPro" id="IPR014729">
    <property type="entry name" value="Rossmann-like_a/b/a_fold"/>
</dbReference>
<feature type="domain" description="MurL C-terminal" evidence="2">
    <location>
        <begin position="353"/>
        <end position="451"/>
    </location>
</feature>
<dbReference type="GO" id="GO:0005737">
    <property type="term" value="C:cytoplasm"/>
    <property type="evidence" value="ECO:0007669"/>
    <property type="project" value="UniProtKB-UniRule"/>
</dbReference>
<dbReference type="Proteomes" id="UP000230766">
    <property type="component" value="Unassembled WGS sequence"/>
</dbReference>
<keyword evidence="1" id="KW-0961">Cell wall biogenesis/degradation</keyword>
<keyword evidence="1" id="KW-0131">Cell cycle</keyword>
<organism evidence="4 5">
    <name type="scientific">Candidatus Nealsonbacteria bacterium CG01_land_8_20_14_3_00_12</name>
    <dbReference type="NCBI Taxonomy" id="1974697"/>
    <lineage>
        <taxon>Bacteria</taxon>
        <taxon>Candidatus Nealsoniibacteriota</taxon>
    </lineage>
</organism>
<dbReference type="UniPathway" id="UPA00219"/>
<dbReference type="EC" id="5.1.1.23" evidence="1"/>
<evidence type="ECO:0000259" key="3">
    <source>
        <dbReference type="Pfam" id="PF26299"/>
    </source>
</evidence>
<keyword evidence="1" id="KW-0413">Isomerase</keyword>
<sequence length="505" mass="58698">MQYKELREKYPKFVYEKYSYRISGAKPRSGRATFSGNNLEIFFDFLIEPDIKFQPKIVIENIPQKLSILDIDRFENLIFHLGLMEIPSYWKATCSPEILIKAGPLSMKASPSSPSSTNLRFVSINKEQIDWWKDLIIKGMGQFFYENKINFTHPNFFKIISPTPEQNWSRTVLDQSNDKVLVPVGGGKDSVVTLELLKKAGKQIRCFSLNPTEAALKIMKLAGCKRPLIVRREIDEKLLELNRQGFLNGHTPFSAYLAFLSVLVATIFGQRYIAFSNERSSNEGNVKYLGKVINHQWSKSFEFEQKFRKYSKKYLTPSPKFGGGLEYFSFLRPLYEIQIAKLFSKYPKYFNAFLSCNVAYQTVSGTKLPAKKWCGNCSKCLFVFTILYPFVEEKKLIKIWGRNLFENKNLLPIMQELIGERKFKPFECVGTEKESLIAFYLSWKKAKSGQELFLTKLPFLLRYFEEKIMPKYLNLEKESKKLMSSWNAQNNSPKDFEKILKTSLL</sequence>
<comment type="pathway">
    <text evidence="1">Cell wall biogenesis; peptidoglycan biosynthesis.</text>
</comment>
<evidence type="ECO:0000313" key="4">
    <source>
        <dbReference type="EMBL" id="PIV64953.1"/>
    </source>
</evidence>
<evidence type="ECO:0000259" key="2">
    <source>
        <dbReference type="Pfam" id="PF26298"/>
    </source>
</evidence>
<name>A0A2M7EB48_9BACT</name>
<proteinExistence type="inferred from homology"/>
<dbReference type="GO" id="GO:0051301">
    <property type="term" value="P:cell division"/>
    <property type="evidence" value="ECO:0007669"/>
    <property type="project" value="UniProtKB-KW"/>
</dbReference>
<dbReference type="Pfam" id="PF26298">
    <property type="entry name" value="MurL_epimerase_C"/>
    <property type="match status" value="1"/>
</dbReference>
<dbReference type="SUPFAM" id="SSF52402">
    <property type="entry name" value="Adenine nucleotide alpha hydrolases-like"/>
    <property type="match status" value="1"/>
</dbReference>
<dbReference type="HAMAP" id="MF_02209">
    <property type="entry name" value="MurL"/>
    <property type="match status" value="1"/>
</dbReference>
<feature type="domain" description="MurL N-terminal" evidence="3">
    <location>
        <begin position="33"/>
        <end position="329"/>
    </location>
</feature>
<gene>
    <name evidence="1" type="primary">murL</name>
    <name evidence="4" type="ORF">COS09_02110</name>
</gene>
<protein>
    <recommendedName>
        <fullName evidence="1">UDP-N-acetyl-alpha-D-muramoyl-L-alanyl-L-glutamate epimerase</fullName>
        <ecNumber evidence="1">5.1.1.23</ecNumber>
    </recommendedName>
    <alternativeName>
        <fullName evidence="1">UDP-MurNAc-L-Ala-L-Glu epimerase</fullName>
    </alternativeName>
</protein>
<dbReference type="InterPro" id="IPR058740">
    <property type="entry name" value="MurL_N"/>
</dbReference>
<dbReference type="Gene3D" id="3.40.50.620">
    <property type="entry name" value="HUPs"/>
    <property type="match status" value="1"/>
</dbReference>
<comment type="caution">
    <text evidence="4">The sequence shown here is derived from an EMBL/GenBank/DDBJ whole genome shotgun (WGS) entry which is preliminary data.</text>
</comment>
<accession>A0A2M7EB48</accession>
<dbReference type="EMBL" id="PETJ01000057">
    <property type="protein sequence ID" value="PIV64953.1"/>
    <property type="molecule type" value="Genomic_DNA"/>
</dbReference>
<dbReference type="GO" id="GO:0008360">
    <property type="term" value="P:regulation of cell shape"/>
    <property type="evidence" value="ECO:0007669"/>
    <property type="project" value="UniProtKB-KW"/>
</dbReference>